<dbReference type="Pfam" id="PF06985">
    <property type="entry name" value="HET"/>
    <property type="match status" value="1"/>
</dbReference>
<dbReference type="PANTHER" id="PTHR33112">
    <property type="entry name" value="DOMAIN PROTEIN, PUTATIVE-RELATED"/>
    <property type="match status" value="1"/>
</dbReference>
<dbReference type="Proteomes" id="UP001172102">
    <property type="component" value="Unassembled WGS sequence"/>
</dbReference>
<gene>
    <name evidence="3" type="ORF">B0H67DRAFT_590864</name>
</gene>
<organism evidence="3 4">
    <name type="scientific">Lasiosphaeris hirsuta</name>
    <dbReference type="NCBI Taxonomy" id="260670"/>
    <lineage>
        <taxon>Eukaryota</taxon>
        <taxon>Fungi</taxon>
        <taxon>Dikarya</taxon>
        <taxon>Ascomycota</taxon>
        <taxon>Pezizomycotina</taxon>
        <taxon>Sordariomycetes</taxon>
        <taxon>Sordariomycetidae</taxon>
        <taxon>Sordariales</taxon>
        <taxon>Lasiosphaeriaceae</taxon>
        <taxon>Lasiosphaeris</taxon>
    </lineage>
</organism>
<protein>
    <submittedName>
        <fullName evidence="3">Heterokaryon incompatibility protein-domain-containing protein</fullName>
    </submittedName>
</protein>
<feature type="region of interest" description="Disordered" evidence="1">
    <location>
        <begin position="1"/>
        <end position="200"/>
    </location>
</feature>
<sequence length="1192" mass="127828">MNSKFNSFTRSGAKASLFSKTGHDDDRSREAPAGFLSNLTRPARQHGSSALSSDGVATHAPNQARQPPVASDGAAAPPAAGDLPTPPSASDNSPRSWHRPGLANNTQAAPAGYFSRKPASPAQHGLADTLPTPPQDLEPREPARQKLGDRLKPTMSWIPGQKPEQPTRSGAEPQGSGSRGTSTHGEEAESPSNKLRLPSSLRKVTNLSNLEIEGSISGGDLRISDSQKEEKKDGLCSVCSKINFETLSLQDRAAGWDGPRSVTTKLIFLDRIIKKKKRGTCKFCSLLFDAIAENDPLEHPAVKNHLDARLAGLTFRKWAEGLDFTQHIPLYESAYPFGRSRDRHSMKQTVDSHGAVKVEGATCEDDTTAGDVAGIIGIGATTGIGVGILTETDTQRMQIMATVGTVIPTITSLVASLNSKLPVAVSIIIHGGGGADTGLLNVDVWGYGNGHRAPLARISTFNLRVASGYERIGDELRYGNILGPRIDVEGGCKLWLDTCLGCHGARCDDPGWGGNLPFPSGPHFRLIDVNAMRVAQFDPAVLARGVRPQYAALSYVWGVTGALALNLHVRNMHHLATSLYGRDRRIAGTIRDAIDVTRRLGLQYLWVDSLCVIQKDAQGGADDAAARASQISQMDSIYGYAQVTLVAADGPDAEAGLLGVGAARDSVSAAQIAAQITPSVNVLLAAKYPSTYSKWDTRAWTLQEKLLSKRLLIFNGGRVSFHCRGGVLREDMPASHAGNGPPQISWLSLPGSGAAASTFGIQRQWDGTPAILRAASFAEYAALVGQYSGREMSDSRDALNAASGLLRVLDRMASNGLREGAAQLGHTLYGLPERFLDLALLWQPPATKGVYLTRKSQNHLPSWSWAGWEVGANDEFCSGAGAEPIVKPGVRFEQPFWVAANDDLSLRKVTGRENTVEGGGGTIGAIARAAGGLRIAGKVLERIAGTGVTGTNGQTVRGRARQESARPVEERYRPLVTWYKGVRPAHSYDLRVGGTAVSTSPTAYTTQDVLAPINGNGLGLTLDSASTDVLGIFRQDMARFRGRHGPPIIAPDVPLDDRHLVCETQVAKFRLRRATPRTEKLWKQTDGGLVVDQELVVAEAEVLNDAGEVVGKVVPTDARQALSSEPYHLVLLSESQYWGDEERVDVPGLPLYNVMVVEWDVRGEFASRLAVGKLQKAAWWQANPSQTVLILD</sequence>
<evidence type="ECO:0000256" key="1">
    <source>
        <dbReference type="SAM" id="MobiDB-lite"/>
    </source>
</evidence>
<keyword evidence="4" id="KW-1185">Reference proteome</keyword>
<comment type="caution">
    <text evidence="3">The sequence shown here is derived from an EMBL/GenBank/DDBJ whole genome shotgun (WGS) entry which is preliminary data.</text>
</comment>
<reference evidence="3" key="1">
    <citation type="submission" date="2023-06" db="EMBL/GenBank/DDBJ databases">
        <title>Genome-scale phylogeny and comparative genomics of the fungal order Sordariales.</title>
        <authorList>
            <consortium name="Lawrence Berkeley National Laboratory"/>
            <person name="Hensen N."/>
            <person name="Bonometti L."/>
            <person name="Westerberg I."/>
            <person name="Brannstrom I.O."/>
            <person name="Guillou S."/>
            <person name="Cros-Aarteil S."/>
            <person name="Calhoun S."/>
            <person name="Haridas S."/>
            <person name="Kuo A."/>
            <person name="Mondo S."/>
            <person name="Pangilinan J."/>
            <person name="Riley R."/>
            <person name="Labutti K."/>
            <person name="Andreopoulos B."/>
            <person name="Lipzen A."/>
            <person name="Chen C."/>
            <person name="Yanf M."/>
            <person name="Daum C."/>
            <person name="Ng V."/>
            <person name="Clum A."/>
            <person name="Steindorff A."/>
            <person name="Ohm R."/>
            <person name="Martin F."/>
            <person name="Silar P."/>
            <person name="Natvig D."/>
            <person name="Lalanne C."/>
            <person name="Gautier V."/>
            <person name="Ament-Velasquez S.L."/>
            <person name="Kruys A."/>
            <person name="Hutchinson M.I."/>
            <person name="Powell A.J."/>
            <person name="Barry K."/>
            <person name="Miller A.N."/>
            <person name="Grigoriev I.V."/>
            <person name="Debuchy R."/>
            <person name="Gladieux P."/>
            <person name="Thoren M.H."/>
            <person name="Johannesson H."/>
        </authorList>
    </citation>
    <scope>NUCLEOTIDE SEQUENCE</scope>
    <source>
        <strain evidence="3">SMH4607-1</strain>
    </source>
</reference>
<dbReference type="PANTHER" id="PTHR33112:SF12">
    <property type="entry name" value="HETEROKARYON INCOMPATIBILITY DOMAIN-CONTAINING PROTEIN"/>
    <property type="match status" value="1"/>
</dbReference>
<feature type="compositionally biased region" description="Basic and acidic residues" evidence="1">
    <location>
        <begin position="137"/>
        <end position="152"/>
    </location>
</feature>
<feature type="compositionally biased region" description="Low complexity" evidence="1">
    <location>
        <begin position="67"/>
        <end position="83"/>
    </location>
</feature>
<name>A0AA40A3R4_9PEZI</name>
<accession>A0AA40A3R4</accession>
<dbReference type="InterPro" id="IPR010730">
    <property type="entry name" value="HET"/>
</dbReference>
<evidence type="ECO:0000313" key="3">
    <source>
        <dbReference type="EMBL" id="KAK0708658.1"/>
    </source>
</evidence>
<dbReference type="AlphaFoldDB" id="A0AA40A3R4"/>
<feature type="compositionally biased region" description="Polar residues" evidence="1">
    <location>
        <begin position="1"/>
        <end position="10"/>
    </location>
</feature>
<evidence type="ECO:0000259" key="2">
    <source>
        <dbReference type="Pfam" id="PF06985"/>
    </source>
</evidence>
<evidence type="ECO:0000313" key="4">
    <source>
        <dbReference type="Proteomes" id="UP001172102"/>
    </source>
</evidence>
<feature type="compositionally biased region" description="Basic and acidic residues" evidence="1">
    <location>
        <begin position="21"/>
        <end position="30"/>
    </location>
</feature>
<dbReference type="EMBL" id="JAUKUA010000006">
    <property type="protein sequence ID" value="KAK0708658.1"/>
    <property type="molecule type" value="Genomic_DNA"/>
</dbReference>
<feature type="domain" description="Heterokaryon incompatibility" evidence="2">
    <location>
        <begin position="550"/>
        <end position="704"/>
    </location>
</feature>
<proteinExistence type="predicted"/>